<dbReference type="RefSeq" id="WP_112782039.1">
    <property type="nucleotide sequence ID" value="NZ_CABMNQ010000081.1"/>
</dbReference>
<evidence type="ECO:0000256" key="1">
    <source>
        <dbReference type="SAM" id="Phobius"/>
    </source>
</evidence>
<feature type="transmembrane region" description="Helical" evidence="1">
    <location>
        <begin position="36"/>
        <end position="55"/>
    </location>
</feature>
<evidence type="ECO:0000313" key="3">
    <source>
        <dbReference type="Proteomes" id="UP000251576"/>
    </source>
</evidence>
<gene>
    <name evidence="2" type="ORF">DP202_25955</name>
</gene>
<name>A0A330G4N7_ENTCL</name>
<feature type="transmembrane region" description="Helical" evidence="1">
    <location>
        <begin position="137"/>
        <end position="157"/>
    </location>
</feature>
<evidence type="ECO:0000313" key="2">
    <source>
        <dbReference type="EMBL" id="RAZ61800.1"/>
    </source>
</evidence>
<feature type="transmembrane region" description="Helical" evidence="1">
    <location>
        <begin position="7"/>
        <end position="24"/>
    </location>
</feature>
<keyword evidence="1" id="KW-0472">Membrane</keyword>
<protein>
    <submittedName>
        <fullName evidence="2">Transposase</fullName>
    </submittedName>
</protein>
<dbReference type="Proteomes" id="UP000251576">
    <property type="component" value="Unassembled WGS sequence"/>
</dbReference>
<dbReference type="AlphaFoldDB" id="A0A330G4N7"/>
<reference evidence="2 3" key="1">
    <citation type="submission" date="2018-06" db="EMBL/GenBank/DDBJ databases">
        <title>ACT-28, a chromosomally-encoded AmpC with carbapenemase activity from Enterobacter kobei.</title>
        <authorList>
            <person name="Jousset A.B."/>
            <person name="Oueslati S."/>
            <person name="Bernabeu S."/>
            <person name="Takissian J."/>
            <person name="Creton E."/>
            <person name="Vogel A."/>
            <person name="Cotellon G."/>
            <person name="Bonnin R.A."/>
            <person name="Dortet L."/>
            <person name="Naas T."/>
        </authorList>
    </citation>
    <scope>NUCLEOTIDE SEQUENCE [LARGE SCALE GENOMIC DNA]</scope>
    <source>
        <strain evidence="2 3">99B3</strain>
    </source>
</reference>
<feature type="transmembrane region" description="Helical" evidence="1">
    <location>
        <begin position="102"/>
        <end position="121"/>
    </location>
</feature>
<sequence>MKLSLHQHIALSWLIGAPVIFAPVMENAKRPDAGAVMAWGVAIVAVMILFTPLLLRWPPFRRWYGWTDALSERQRQALTQRDLRRYYHTAFDDGYVSRVMPYMWRIIWTVGGLMAVTTVLPNDTGRPAFDALEVFSTWYPIGVMLLVFASWPLGRLIRQRAQERRK</sequence>
<keyword evidence="1" id="KW-1133">Transmembrane helix</keyword>
<accession>A0A330G4N7</accession>
<dbReference type="EMBL" id="QMDH01000081">
    <property type="protein sequence ID" value="RAZ61800.1"/>
    <property type="molecule type" value="Genomic_DNA"/>
</dbReference>
<organism evidence="2 3">
    <name type="scientific">Enterobacter cloacae</name>
    <dbReference type="NCBI Taxonomy" id="550"/>
    <lineage>
        <taxon>Bacteria</taxon>
        <taxon>Pseudomonadati</taxon>
        <taxon>Pseudomonadota</taxon>
        <taxon>Gammaproteobacteria</taxon>
        <taxon>Enterobacterales</taxon>
        <taxon>Enterobacteriaceae</taxon>
        <taxon>Enterobacter</taxon>
        <taxon>Enterobacter cloacae complex</taxon>
    </lineage>
</organism>
<comment type="caution">
    <text evidence="2">The sequence shown here is derived from an EMBL/GenBank/DDBJ whole genome shotgun (WGS) entry which is preliminary data.</text>
</comment>
<proteinExistence type="predicted"/>
<keyword evidence="1" id="KW-0812">Transmembrane</keyword>